<sequence length="203" mass="22238">MDRREHWQNVYTQRSPLEVSWYQREPTTSLNLIEAAGATAEAGIIDVGGGASTLVDHLLGRGYTDLTVLDLAGSALATAAERLGEHGEVVDWLEADVTAWQPARTFDLWHDRAVFHFLVDPTDRARYRAAAEAALPTGAHLIIATFAPEGPEKCSGLPVARYDAPSLATELGEGFHRLESRHEIHQTPGGAEQAFGFHLFQRV</sequence>
<dbReference type="GO" id="GO:0008168">
    <property type="term" value="F:methyltransferase activity"/>
    <property type="evidence" value="ECO:0007669"/>
    <property type="project" value="UniProtKB-KW"/>
</dbReference>
<dbReference type="GO" id="GO:0032259">
    <property type="term" value="P:methylation"/>
    <property type="evidence" value="ECO:0007669"/>
    <property type="project" value="UniProtKB-KW"/>
</dbReference>
<name>A0A1I1W732_9GAMM</name>
<dbReference type="PANTHER" id="PTHR12843:SF5">
    <property type="entry name" value="EEF1A LYSINE METHYLTRANSFERASE 2"/>
    <property type="match status" value="1"/>
</dbReference>
<evidence type="ECO:0000313" key="3">
    <source>
        <dbReference type="Proteomes" id="UP000198611"/>
    </source>
</evidence>
<keyword evidence="3" id="KW-1185">Reference proteome</keyword>
<evidence type="ECO:0000313" key="2">
    <source>
        <dbReference type="EMBL" id="SFD90932.1"/>
    </source>
</evidence>
<reference evidence="2 3" key="1">
    <citation type="submission" date="2016-10" db="EMBL/GenBank/DDBJ databases">
        <authorList>
            <person name="de Groot N.N."/>
        </authorList>
    </citation>
    <scope>NUCLEOTIDE SEQUENCE [LARGE SCALE GENOMIC DNA]</scope>
    <source>
        <strain evidence="2 3">HL3</strain>
    </source>
</reference>
<keyword evidence="2" id="KW-0808">Transferase</keyword>
<dbReference type="AlphaFoldDB" id="A0A1I1W732"/>
<dbReference type="Gene3D" id="3.40.50.150">
    <property type="entry name" value="Vaccinia Virus protein VP39"/>
    <property type="match status" value="1"/>
</dbReference>
<dbReference type="STRING" id="1123397.SAMN05660831_02585"/>
<feature type="domain" description="Methyltransferase" evidence="1">
    <location>
        <begin position="44"/>
        <end position="133"/>
    </location>
</feature>
<dbReference type="InterPro" id="IPR041698">
    <property type="entry name" value="Methyltransf_25"/>
</dbReference>
<keyword evidence="2" id="KW-0489">Methyltransferase</keyword>
<proteinExistence type="predicted"/>
<dbReference type="SUPFAM" id="SSF53335">
    <property type="entry name" value="S-adenosyl-L-methionine-dependent methyltransferases"/>
    <property type="match status" value="1"/>
</dbReference>
<dbReference type="OrthoDB" id="9788660at2"/>
<dbReference type="PANTHER" id="PTHR12843">
    <property type="entry name" value="PROTEIN-LYSINE N-METHYLTRANSFERASE METTL10"/>
    <property type="match status" value="1"/>
</dbReference>
<accession>A0A1I1W732</accession>
<evidence type="ECO:0000259" key="1">
    <source>
        <dbReference type="Pfam" id="PF13649"/>
    </source>
</evidence>
<gene>
    <name evidence="2" type="ORF">SAMN05660831_02585</name>
</gene>
<dbReference type="InterPro" id="IPR029063">
    <property type="entry name" value="SAM-dependent_MTases_sf"/>
</dbReference>
<protein>
    <submittedName>
        <fullName evidence="2">Methyltransferase domain-containing protein</fullName>
    </submittedName>
</protein>
<organism evidence="2 3">
    <name type="scientific">Thiohalospira halophila DSM 15071</name>
    <dbReference type="NCBI Taxonomy" id="1123397"/>
    <lineage>
        <taxon>Bacteria</taxon>
        <taxon>Pseudomonadati</taxon>
        <taxon>Pseudomonadota</taxon>
        <taxon>Gammaproteobacteria</taxon>
        <taxon>Thiohalospirales</taxon>
        <taxon>Thiohalospiraceae</taxon>
        <taxon>Thiohalospira</taxon>
    </lineage>
</organism>
<dbReference type="RefSeq" id="WP_093429195.1">
    <property type="nucleotide sequence ID" value="NZ_FOMJ01000012.1"/>
</dbReference>
<dbReference type="Proteomes" id="UP000198611">
    <property type="component" value="Unassembled WGS sequence"/>
</dbReference>
<dbReference type="EMBL" id="FOMJ01000012">
    <property type="protein sequence ID" value="SFD90932.1"/>
    <property type="molecule type" value="Genomic_DNA"/>
</dbReference>
<dbReference type="Pfam" id="PF13649">
    <property type="entry name" value="Methyltransf_25"/>
    <property type="match status" value="1"/>
</dbReference>